<dbReference type="InterPro" id="IPR006015">
    <property type="entry name" value="Universal_stress_UspA"/>
</dbReference>
<keyword evidence="4" id="KW-1185">Reference proteome</keyword>
<dbReference type="AlphaFoldDB" id="A0ABD5YQ67"/>
<comment type="similarity">
    <text evidence="1">Belongs to the universal stress protein A family.</text>
</comment>
<dbReference type="PANTHER" id="PTHR46268:SF6">
    <property type="entry name" value="UNIVERSAL STRESS PROTEIN UP12"/>
    <property type="match status" value="1"/>
</dbReference>
<dbReference type="InterPro" id="IPR006016">
    <property type="entry name" value="UspA"/>
</dbReference>
<evidence type="ECO:0000313" key="4">
    <source>
        <dbReference type="Proteomes" id="UP001596417"/>
    </source>
</evidence>
<dbReference type="RefSeq" id="WP_248905437.1">
    <property type="nucleotide sequence ID" value="NZ_CP109979.1"/>
</dbReference>
<dbReference type="Proteomes" id="UP001596417">
    <property type="component" value="Unassembled WGS sequence"/>
</dbReference>
<protein>
    <submittedName>
        <fullName evidence="3">Universal stress protein</fullName>
    </submittedName>
</protein>
<evidence type="ECO:0000313" key="3">
    <source>
        <dbReference type="EMBL" id="MFC7189376.1"/>
    </source>
</evidence>
<dbReference type="Gene3D" id="3.40.50.620">
    <property type="entry name" value="HUPs"/>
    <property type="match status" value="1"/>
</dbReference>
<reference evidence="3 4" key="1">
    <citation type="journal article" date="2019" name="Int. J. Syst. Evol. Microbiol.">
        <title>The Global Catalogue of Microorganisms (GCM) 10K type strain sequencing project: providing services to taxonomists for standard genome sequencing and annotation.</title>
        <authorList>
            <consortium name="The Broad Institute Genomics Platform"/>
            <consortium name="The Broad Institute Genome Sequencing Center for Infectious Disease"/>
            <person name="Wu L."/>
            <person name="Ma J."/>
        </authorList>
    </citation>
    <scope>NUCLEOTIDE SEQUENCE [LARGE SCALE GENOMIC DNA]</scope>
    <source>
        <strain evidence="3 4">RDMS1</strain>
    </source>
</reference>
<dbReference type="InterPro" id="IPR014729">
    <property type="entry name" value="Rossmann-like_a/b/a_fold"/>
</dbReference>
<dbReference type="PRINTS" id="PR01438">
    <property type="entry name" value="UNVRSLSTRESS"/>
</dbReference>
<sequence>MYDTVLVPVDGSNSANRAVERALGIAQKFDATVHTIFVVDTTRYGESTLSSSDLVLNDLETHGASLLEEVVDSGDDMGIEIVQQIRHGAPHQEIITYADEIGADAIVLGYQGQSHELAGHIGSVADRVVRTAGRPVMIV</sequence>
<dbReference type="PANTHER" id="PTHR46268">
    <property type="entry name" value="STRESS RESPONSE PROTEIN NHAX"/>
    <property type="match status" value="1"/>
</dbReference>
<organism evidence="3 4">
    <name type="scientific">Halocatena marina</name>
    <dbReference type="NCBI Taxonomy" id="2934937"/>
    <lineage>
        <taxon>Archaea</taxon>
        <taxon>Methanobacteriati</taxon>
        <taxon>Methanobacteriota</taxon>
        <taxon>Stenosarchaea group</taxon>
        <taxon>Halobacteria</taxon>
        <taxon>Halobacteriales</taxon>
        <taxon>Natronomonadaceae</taxon>
        <taxon>Halocatena</taxon>
    </lineage>
</organism>
<feature type="domain" description="UspA" evidence="2">
    <location>
        <begin position="1"/>
        <end position="139"/>
    </location>
</feature>
<dbReference type="EMBL" id="JBHTAX010000001">
    <property type="protein sequence ID" value="MFC7189376.1"/>
    <property type="molecule type" value="Genomic_DNA"/>
</dbReference>
<name>A0ABD5YQ67_9EURY</name>
<accession>A0ABD5YQ67</accession>
<dbReference type="Pfam" id="PF00582">
    <property type="entry name" value="Usp"/>
    <property type="match status" value="1"/>
</dbReference>
<gene>
    <name evidence="3" type="ORF">ACFQL7_05615</name>
</gene>
<comment type="caution">
    <text evidence="3">The sequence shown here is derived from an EMBL/GenBank/DDBJ whole genome shotgun (WGS) entry which is preliminary data.</text>
</comment>
<proteinExistence type="inferred from homology"/>
<dbReference type="CDD" id="cd00293">
    <property type="entry name" value="USP-like"/>
    <property type="match status" value="1"/>
</dbReference>
<evidence type="ECO:0000256" key="1">
    <source>
        <dbReference type="ARBA" id="ARBA00008791"/>
    </source>
</evidence>
<dbReference type="SUPFAM" id="SSF52402">
    <property type="entry name" value="Adenine nucleotide alpha hydrolases-like"/>
    <property type="match status" value="1"/>
</dbReference>
<evidence type="ECO:0000259" key="2">
    <source>
        <dbReference type="Pfam" id="PF00582"/>
    </source>
</evidence>
<dbReference type="GeneID" id="76198945"/>